<dbReference type="Proteomes" id="UP001623592">
    <property type="component" value="Unassembled WGS sequence"/>
</dbReference>
<reference evidence="1 2" key="1">
    <citation type="submission" date="2024-11" db="EMBL/GenBank/DDBJ databases">
        <authorList>
            <person name="Heng Y.C."/>
            <person name="Lim A.C.H."/>
            <person name="Lee J.K.Y."/>
            <person name="Kittelmann S."/>
        </authorList>
    </citation>
    <scope>NUCLEOTIDE SEQUENCE [LARGE SCALE GENOMIC DNA]</scope>
    <source>
        <strain evidence="1 2">WILCCON 0114</strain>
    </source>
</reference>
<proteinExistence type="predicted"/>
<keyword evidence="2" id="KW-1185">Reference proteome</keyword>
<evidence type="ECO:0000313" key="1">
    <source>
        <dbReference type="EMBL" id="MFL0252943.1"/>
    </source>
</evidence>
<sequence>MPKVQNVEKRIYDIEGFEVNILSFNGKNIRSDASLPKQYEAVRMTKNSFSVTEWRTKFILFFFRRKKSKCKWKKCVTI</sequence>
<dbReference type="EMBL" id="JBJIAA010000023">
    <property type="protein sequence ID" value="MFL0252943.1"/>
    <property type="molecule type" value="Genomic_DNA"/>
</dbReference>
<accession>A0ABW8TL11</accession>
<protein>
    <submittedName>
        <fullName evidence="1">Uncharacterized protein</fullName>
    </submittedName>
</protein>
<evidence type="ECO:0000313" key="2">
    <source>
        <dbReference type="Proteomes" id="UP001623592"/>
    </source>
</evidence>
<name>A0ABW8TL11_9CLOT</name>
<organism evidence="1 2">
    <name type="scientific">Clostridium neuense</name>
    <dbReference type="NCBI Taxonomy" id="1728934"/>
    <lineage>
        <taxon>Bacteria</taxon>
        <taxon>Bacillati</taxon>
        <taxon>Bacillota</taxon>
        <taxon>Clostridia</taxon>
        <taxon>Eubacteriales</taxon>
        <taxon>Clostridiaceae</taxon>
        <taxon>Clostridium</taxon>
    </lineage>
</organism>
<gene>
    <name evidence="1" type="ORF">ACJDT4_21275</name>
</gene>
<comment type="caution">
    <text evidence="1">The sequence shown here is derived from an EMBL/GenBank/DDBJ whole genome shotgun (WGS) entry which is preliminary data.</text>
</comment>